<keyword evidence="9" id="KW-0325">Glycoprotein</keyword>
<proteinExistence type="inferred from homology"/>
<reference evidence="12" key="1">
    <citation type="submission" date="2018-02" db="EMBL/GenBank/DDBJ databases">
        <title>Rhizophora mucronata_Transcriptome.</title>
        <authorList>
            <person name="Meera S.P."/>
            <person name="Sreeshan A."/>
            <person name="Augustine A."/>
        </authorList>
    </citation>
    <scope>NUCLEOTIDE SEQUENCE</scope>
    <source>
        <tissue evidence="12">Leaf</tissue>
    </source>
</reference>
<evidence type="ECO:0000256" key="6">
    <source>
        <dbReference type="ARBA" id="ARBA00022976"/>
    </source>
</evidence>
<keyword evidence="4" id="KW-0812">Transmembrane</keyword>
<dbReference type="AlphaFoldDB" id="A0A2P2M6J5"/>
<dbReference type="PANTHER" id="PTHR21092">
    <property type="entry name" value="NICASTRIN"/>
    <property type="match status" value="1"/>
</dbReference>
<evidence type="ECO:0000256" key="10">
    <source>
        <dbReference type="SAM" id="SignalP"/>
    </source>
</evidence>
<dbReference type="InterPro" id="IPR008710">
    <property type="entry name" value="Nicastrin"/>
</dbReference>
<dbReference type="PANTHER" id="PTHR21092:SF0">
    <property type="entry name" value="NICASTRIN"/>
    <property type="match status" value="1"/>
</dbReference>
<evidence type="ECO:0000256" key="7">
    <source>
        <dbReference type="ARBA" id="ARBA00022989"/>
    </source>
</evidence>
<comment type="subcellular location">
    <subcellularLocation>
        <location evidence="1">Membrane</location>
        <topology evidence="1">Single-pass type I membrane protein</topology>
    </subcellularLocation>
</comment>
<keyword evidence="7" id="KW-1133">Transmembrane helix</keyword>
<dbReference type="InterPro" id="IPR041084">
    <property type="entry name" value="Ncstrn_small"/>
</dbReference>
<evidence type="ECO:0000256" key="9">
    <source>
        <dbReference type="ARBA" id="ARBA00023180"/>
    </source>
</evidence>
<evidence type="ECO:0000256" key="1">
    <source>
        <dbReference type="ARBA" id="ARBA00004479"/>
    </source>
</evidence>
<evidence type="ECO:0000313" key="12">
    <source>
        <dbReference type="EMBL" id="MBX25851.1"/>
    </source>
</evidence>
<protein>
    <recommendedName>
        <fullName evidence="3">Nicastrin</fullName>
    </recommendedName>
</protein>
<dbReference type="Pfam" id="PF18266">
    <property type="entry name" value="Ncstrn_small"/>
    <property type="match status" value="1"/>
</dbReference>
<feature type="domain" description="Nicastrin small lobe" evidence="11">
    <location>
        <begin position="49"/>
        <end position="185"/>
    </location>
</feature>
<feature type="signal peptide" evidence="10">
    <location>
        <begin position="1"/>
        <end position="25"/>
    </location>
</feature>
<keyword evidence="6" id="KW-0914">Notch signaling pathway</keyword>
<dbReference type="GO" id="GO:0016485">
    <property type="term" value="P:protein processing"/>
    <property type="evidence" value="ECO:0007669"/>
    <property type="project" value="InterPro"/>
</dbReference>
<evidence type="ECO:0000256" key="4">
    <source>
        <dbReference type="ARBA" id="ARBA00022692"/>
    </source>
</evidence>
<organism evidence="12">
    <name type="scientific">Rhizophora mucronata</name>
    <name type="common">Asiatic mangrove</name>
    <dbReference type="NCBI Taxonomy" id="61149"/>
    <lineage>
        <taxon>Eukaryota</taxon>
        <taxon>Viridiplantae</taxon>
        <taxon>Streptophyta</taxon>
        <taxon>Embryophyta</taxon>
        <taxon>Tracheophyta</taxon>
        <taxon>Spermatophyta</taxon>
        <taxon>Magnoliopsida</taxon>
        <taxon>eudicotyledons</taxon>
        <taxon>Gunneridae</taxon>
        <taxon>Pentapetalae</taxon>
        <taxon>rosids</taxon>
        <taxon>fabids</taxon>
        <taxon>Malpighiales</taxon>
        <taxon>Rhizophoraceae</taxon>
        <taxon>Rhizophora</taxon>
    </lineage>
</organism>
<dbReference type="EMBL" id="GGEC01045367">
    <property type="protein sequence ID" value="MBX25851.1"/>
    <property type="molecule type" value="Transcribed_RNA"/>
</dbReference>
<dbReference type="GO" id="GO:0005886">
    <property type="term" value="C:plasma membrane"/>
    <property type="evidence" value="ECO:0007669"/>
    <property type="project" value="TreeGrafter"/>
</dbReference>
<evidence type="ECO:0000256" key="8">
    <source>
        <dbReference type="ARBA" id="ARBA00023136"/>
    </source>
</evidence>
<evidence type="ECO:0000256" key="3">
    <source>
        <dbReference type="ARBA" id="ARBA00015303"/>
    </source>
</evidence>
<accession>A0A2P2M6J5</accession>
<name>A0A2P2M6J5_RHIMU</name>
<feature type="chain" id="PRO_5015126875" description="Nicastrin" evidence="10">
    <location>
        <begin position="26"/>
        <end position="195"/>
    </location>
</feature>
<evidence type="ECO:0000256" key="2">
    <source>
        <dbReference type="ARBA" id="ARBA00007717"/>
    </source>
</evidence>
<evidence type="ECO:0000259" key="11">
    <source>
        <dbReference type="Pfam" id="PF18266"/>
    </source>
</evidence>
<keyword evidence="8" id="KW-0472">Membrane</keyword>
<keyword evidence="5 10" id="KW-0732">Signal</keyword>
<evidence type="ECO:0000256" key="5">
    <source>
        <dbReference type="ARBA" id="ARBA00022729"/>
    </source>
</evidence>
<sequence>MAMASNLSSLLLLLFFNLSFRFSFSGQTNSMESVPDLQKSMYLVVDGYPCVRLLSLSGEIGCANPGRDKVVAPIVRFRKAHELACPSAIFVSLDELQEVLDRISSDSSFAKNVGGILVKSGIDDRNKLRGFSPAQKFPEAKFAPYKSVDYEWNPTGSGLMWKAYNFPVFLLSESSTQFAQEICKLTLSICDKGFG</sequence>
<comment type="similarity">
    <text evidence="2">Belongs to the nicastrin family.</text>
</comment>
<dbReference type="GO" id="GO:0007219">
    <property type="term" value="P:Notch signaling pathway"/>
    <property type="evidence" value="ECO:0007669"/>
    <property type="project" value="UniProtKB-KW"/>
</dbReference>